<dbReference type="EMBL" id="JACIJF010000021">
    <property type="protein sequence ID" value="MBB5712633.1"/>
    <property type="molecule type" value="Genomic_DNA"/>
</dbReference>
<dbReference type="Proteomes" id="UP000527143">
    <property type="component" value="Unassembled WGS sequence"/>
</dbReference>
<dbReference type="AlphaFoldDB" id="A0A840YSK5"/>
<comment type="caution">
    <text evidence="2">The sequence shown here is derived from an EMBL/GenBank/DDBJ whole genome shotgun (WGS) entry which is preliminary data.</text>
</comment>
<name>A0A840YSK5_9SPHN</name>
<feature type="region of interest" description="Disordered" evidence="1">
    <location>
        <begin position="90"/>
        <end position="109"/>
    </location>
</feature>
<evidence type="ECO:0000313" key="2">
    <source>
        <dbReference type="EMBL" id="MBB5712633.1"/>
    </source>
</evidence>
<sequence length="109" mass="11677">MADLKQMVRRQRLLADFGDFGQQSDDLDAVLMEACRLFGDALGTDLAKVMEIEANSQTLFVRASVGWQPGVVGALASRIRGTRIVARHREGGVGGSTTTRGEVLGSSII</sequence>
<protein>
    <submittedName>
        <fullName evidence="2">Uncharacterized protein</fullName>
    </submittedName>
</protein>
<organism evidence="2 3">
    <name type="scientific">Sphingomonas xinjiangensis</name>
    <dbReference type="NCBI Taxonomy" id="643568"/>
    <lineage>
        <taxon>Bacteria</taxon>
        <taxon>Pseudomonadati</taxon>
        <taxon>Pseudomonadota</taxon>
        <taxon>Alphaproteobacteria</taxon>
        <taxon>Sphingomonadales</taxon>
        <taxon>Sphingomonadaceae</taxon>
        <taxon>Sphingomonas</taxon>
    </lineage>
</organism>
<proteinExistence type="predicted"/>
<dbReference type="Gene3D" id="3.30.450.40">
    <property type="match status" value="1"/>
</dbReference>
<evidence type="ECO:0000256" key="1">
    <source>
        <dbReference type="SAM" id="MobiDB-lite"/>
    </source>
</evidence>
<dbReference type="InterPro" id="IPR029016">
    <property type="entry name" value="GAF-like_dom_sf"/>
</dbReference>
<accession>A0A840YSK5</accession>
<keyword evidence="3" id="KW-1185">Reference proteome</keyword>
<dbReference type="RefSeq" id="WP_184091329.1">
    <property type="nucleotide sequence ID" value="NZ_JACIJF010000021.1"/>
</dbReference>
<gene>
    <name evidence="2" type="ORF">FHT02_003893</name>
</gene>
<evidence type="ECO:0000313" key="3">
    <source>
        <dbReference type="Proteomes" id="UP000527143"/>
    </source>
</evidence>
<dbReference type="SUPFAM" id="SSF55781">
    <property type="entry name" value="GAF domain-like"/>
    <property type="match status" value="1"/>
</dbReference>
<reference evidence="2 3" key="1">
    <citation type="submission" date="2020-08" db="EMBL/GenBank/DDBJ databases">
        <title>Genomic Encyclopedia of Type Strains, Phase IV (KMG-IV): sequencing the most valuable type-strain genomes for metagenomic binning, comparative biology and taxonomic classification.</title>
        <authorList>
            <person name="Goeker M."/>
        </authorList>
    </citation>
    <scope>NUCLEOTIDE SEQUENCE [LARGE SCALE GENOMIC DNA]</scope>
    <source>
        <strain evidence="2 3">DSM 26736</strain>
    </source>
</reference>